<evidence type="ECO:0000313" key="8">
    <source>
        <dbReference type="Proteomes" id="UP000654075"/>
    </source>
</evidence>
<dbReference type="PANTHER" id="PTHR10013:SF0">
    <property type="entry name" value="GENERAL VESICULAR TRANSPORT FACTOR P115"/>
    <property type="match status" value="1"/>
</dbReference>
<dbReference type="OMA" id="CYRDENL"/>
<dbReference type="GO" id="GO:0006886">
    <property type="term" value="P:intracellular protein transport"/>
    <property type="evidence" value="ECO:0007669"/>
    <property type="project" value="InterPro"/>
</dbReference>
<accession>A0A813FWU4</accession>
<comment type="subcellular location">
    <subcellularLocation>
        <location evidence="1">Golgi apparatus</location>
    </subcellularLocation>
</comment>
<feature type="compositionally biased region" description="Acidic residues" evidence="5">
    <location>
        <begin position="306"/>
        <end position="319"/>
    </location>
</feature>
<dbReference type="InterPro" id="IPR016024">
    <property type="entry name" value="ARM-type_fold"/>
</dbReference>
<reference evidence="7" key="1">
    <citation type="submission" date="2021-02" db="EMBL/GenBank/DDBJ databases">
        <authorList>
            <person name="Dougan E. K."/>
            <person name="Rhodes N."/>
            <person name="Thang M."/>
            <person name="Chan C."/>
        </authorList>
    </citation>
    <scope>NUCLEOTIDE SEQUENCE</scope>
</reference>
<dbReference type="Proteomes" id="UP000654075">
    <property type="component" value="Unassembled WGS sequence"/>
</dbReference>
<dbReference type="InterPro" id="IPR006953">
    <property type="entry name" value="Vesicle_Uso1_P115_head"/>
</dbReference>
<feature type="region of interest" description="Disordered" evidence="5">
    <location>
        <begin position="290"/>
        <end position="325"/>
    </location>
</feature>
<dbReference type="EMBL" id="CAJNNV010025958">
    <property type="protein sequence ID" value="CAE8616775.1"/>
    <property type="molecule type" value="Genomic_DNA"/>
</dbReference>
<evidence type="ECO:0000256" key="5">
    <source>
        <dbReference type="SAM" id="MobiDB-lite"/>
    </source>
</evidence>
<evidence type="ECO:0000256" key="1">
    <source>
        <dbReference type="ARBA" id="ARBA00004555"/>
    </source>
</evidence>
<evidence type="ECO:0000256" key="4">
    <source>
        <dbReference type="SAM" id="Coils"/>
    </source>
</evidence>
<feature type="coiled-coil region" evidence="4">
    <location>
        <begin position="735"/>
        <end position="820"/>
    </location>
</feature>
<dbReference type="Gene3D" id="1.25.10.10">
    <property type="entry name" value="Leucine-rich Repeat Variant"/>
    <property type="match status" value="1"/>
</dbReference>
<dbReference type="GO" id="GO:0006888">
    <property type="term" value="P:endoplasmic reticulum to Golgi vesicle-mediated transport"/>
    <property type="evidence" value="ECO:0007669"/>
    <property type="project" value="TreeGrafter"/>
</dbReference>
<evidence type="ECO:0000259" key="6">
    <source>
        <dbReference type="Pfam" id="PF04869"/>
    </source>
</evidence>
<dbReference type="Pfam" id="PF04869">
    <property type="entry name" value="Uso1_p115_head"/>
    <property type="match status" value="1"/>
</dbReference>
<dbReference type="GO" id="GO:0005783">
    <property type="term" value="C:endoplasmic reticulum"/>
    <property type="evidence" value="ECO:0007669"/>
    <property type="project" value="TreeGrafter"/>
</dbReference>
<dbReference type="AlphaFoldDB" id="A0A813FWU4"/>
<evidence type="ECO:0000256" key="2">
    <source>
        <dbReference type="ARBA" id="ARBA00023034"/>
    </source>
</evidence>
<dbReference type="GO" id="GO:0000139">
    <property type="term" value="C:Golgi membrane"/>
    <property type="evidence" value="ECO:0007669"/>
    <property type="project" value="InterPro"/>
</dbReference>
<dbReference type="GO" id="GO:0048211">
    <property type="term" value="P:Golgi vesicle docking"/>
    <property type="evidence" value="ECO:0007669"/>
    <property type="project" value="TreeGrafter"/>
</dbReference>
<gene>
    <name evidence="7" type="ORF">PGLA1383_LOCUS34446</name>
</gene>
<keyword evidence="3 4" id="KW-0175">Coiled coil</keyword>
<dbReference type="GO" id="GO:0005795">
    <property type="term" value="C:Golgi stack"/>
    <property type="evidence" value="ECO:0007669"/>
    <property type="project" value="TreeGrafter"/>
</dbReference>
<feature type="domain" description="Vesicle tethering protein Uso1/P115-like head" evidence="6">
    <location>
        <begin position="421"/>
        <end position="677"/>
    </location>
</feature>
<evidence type="ECO:0000313" key="7">
    <source>
        <dbReference type="EMBL" id="CAE8616775.1"/>
    </source>
</evidence>
<keyword evidence="2" id="KW-0333">Golgi apparatus</keyword>
<dbReference type="OrthoDB" id="447197at2759"/>
<dbReference type="InterPro" id="IPR024095">
    <property type="entry name" value="Vesicle_P115"/>
</dbReference>
<comment type="caution">
    <text evidence="7">The sequence shown here is derived from an EMBL/GenBank/DDBJ whole genome shotgun (WGS) entry which is preliminary data.</text>
</comment>
<name>A0A813FWU4_POLGL</name>
<evidence type="ECO:0000256" key="3">
    <source>
        <dbReference type="ARBA" id="ARBA00023054"/>
    </source>
</evidence>
<dbReference type="InterPro" id="IPR011989">
    <property type="entry name" value="ARM-like"/>
</dbReference>
<sequence>MAKSPSFLDAVGQSILDSASSIDAHIDAGALVDRISTDEPTSRRAQSALSDLKGLAKRAPGAVSATQGAVVAILRVVDKLTPKGDQDLDDSSIEPLQDALETLGCLIGDGFQTKSVGSKADAKVDEAANRRGQEVAELIVSGTENGKLLLRLLCVTETSTQYDAMMLLQRIYRRLPEPVNAAMLADPRSLGHLMQVLQSCEVDYVRNECLSLLLLLTASNADIQTIVTVQGFVETIFAILEEEDLAAGGKVARDLLRCLMNLVSNRTCQKYIRETGGVASLVASVGTAVTGRRPGSSGHRGRDFGGEDDEGEAEEEEDDFGGRPDIPEEMRWACLTLLVDAVLALVPFEDGDGGEAAANREALIRAGALDLCRHLADARLARVAQLRLVRLLEALESSPVAGKRLQSYATAARSPGSSNSDAPLLFALAAVLLGPTTPLPLRSALGRVLCRCVARHSELQSFLCSSLGPQLELEPGEVPAGRRLVDLLEAAASRGDASPEQLWFAIQLLLAMLRGNASVQSVCAAMPVAIPSDAGPAETFQELLFRAFSTCARSCQIGADGEEADSSGPTGAAGSMLGLLKLLLYWLASCPPALANFANSPVTVPLAMNLTDLEGSCGSLLGLQIEGMACLLMGICIKADQGEVDVASLMALLAKRIGIEKFQQKVERLWRSEALQRPARGLGEFCWYNGHFRSFVREQQRAVQRRMVQLYVAEGVMGRGAALSEDVADHYKQLIRVQDTELREVRHENEQLRAEVETFMVRSLRAGSAALADKADALETENEALRTESEQLQNEMDERVSRLERERKQLRATVSELELQLQAMAVGYGQVELSNTELRASLAAVAAQAPGSSPQAAADSPGRVEELLSERQSLLELLGALVANFPEASRFVAPLGQVTGEAISAATVKASKPD</sequence>
<organism evidence="7 8">
    <name type="scientific">Polarella glacialis</name>
    <name type="common">Dinoflagellate</name>
    <dbReference type="NCBI Taxonomy" id="89957"/>
    <lineage>
        <taxon>Eukaryota</taxon>
        <taxon>Sar</taxon>
        <taxon>Alveolata</taxon>
        <taxon>Dinophyceae</taxon>
        <taxon>Suessiales</taxon>
        <taxon>Suessiaceae</taxon>
        <taxon>Polarella</taxon>
    </lineage>
</organism>
<keyword evidence="8" id="KW-1185">Reference proteome</keyword>
<dbReference type="SUPFAM" id="SSF48371">
    <property type="entry name" value="ARM repeat"/>
    <property type="match status" value="1"/>
</dbReference>
<dbReference type="GO" id="GO:0048280">
    <property type="term" value="P:vesicle fusion with Golgi apparatus"/>
    <property type="evidence" value="ECO:0007669"/>
    <property type="project" value="InterPro"/>
</dbReference>
<proteinExistence type="predicted"/>
<dbReference type="GO" id="GO:0012507">
    <property type="term" value="C:ER to Golgi transport vesicle membrane"/>
    <property type="evidence" value="ECO:0007669"/>
    <property type="project" value="TreeGrafter"/>
</dbReference>
<protein>
    <recommendedName>
        <fullName evidence="6">Vesicle tethering protein Uso1/P115-like head domain-containing protein</fullName>
    </recommendedName>
</protein>
<dbReference type="PANTHER" id="PTHR10013">
    <property type="entry name" value="GENERAL VESICULAR TRANSPORT FACTOR P115"/>
    <property type="match status" value="1"/>
</dbReference>